<accession>A0A0F9EDG9</accession>
<dbReference type="EMBL" id="LAZR01037487">
    <property type="protein sequence ID" value="KKL22073.1"/>
    <property type="molecule type" value="Genomic_DNA"/>
</dbReference>
<dbReference type="AlphaFoldDB" id="A0A0F9EDG9"/>
<name>A0A0F9EDG9_9ZZZZ</name>
<feature type="non-terminal residue" evidence="1">
    <location>
        <position position="41"/>
    </location>
</feature>
<organism evidence="1">
    <name type="scientific">marine sediment metagenome</name>
    <dbReference type="NCBI Taxonomy" id="412755"/>
    <lineage>
        <taxon>unclassified sequences</taxon>
        <taxon>metagenomes</taxon>
        <taxon>ecological metagenomes</taxon>
    </lineage>
</organism>
<sequence length="41" mass="4216">MRFGLFVLALSGALLLAAFMVAEKSDTASAQQTVTVTMGPA</sequence>
<reference evidence="1" key="1">
    <citation type="journal article" date="2015" name="Nature">
        <title>Complex archaea that bridge the gap between prokaryotes and eukaryotes.</title>
        <authorList>
            <person name="Spang A."/>
            <person name="Saw J.H."/>
            <person name="Jorgensen S.L."/>
            <person name="Zaremba-Niedzwiedzka K."/>
            <person name="Martijn J."/>
            <person name="Lind A.E."/>
            <person name="van Eijk R."/>
            <person name="Schleper C."/>
            <person name="Guy L."/>
            <person name="Ettema T.J."/>
        </authorList>
    </citation>
    <scope>NUCLEOTIDE SEQUENCE</scope>
</reference>
<comment type="caution">
    <text evidence="1">The sequence shown here is derived from an EMBL/GenBank/DDBJ whole genome shotgun (WGS) entry which is preliminary data.</text>
</comment>
<gene>
    <name evidence="1" type="ORF">LCGC14_2439110</name>
</gene>
<protein>
    <submittedName>
        <fullName evidence="1">Uncharacterized protein</fullName>
    </submittedName>
</protein>
<proteinExistence type="predicted"/>
<evidence type="ECO:0000313" key="1">
    <source>
        <dbReference type="EMBL" id="KKL22073.1"/>
    </source>
</evidence>